<dbReference type="AlphaFoldDB" id="A0AAD6SPL5"/>
<evidence type="ECO:0000313" key="1">
    <source>
        <dbReference type="EMBL" id="KAJ7029487.1"/>
    </source>
</evidence>
<evidence type="ECO:0000313" key="2">
    <source>
        <dbReference type="Proteomes" id="UP001218188"/>
    </source>
</evidence>
<dbReference type="Proteomes" id="UP001218188">
    <property type="component" value="Unassembled WGS sequence"/>
</dbReference>
<dbReference type="InterPro" id="IPR032675">
    <property type="entry name" value="LRR_dom_sf"/>
</dbReference>
<dbReference type="EMBL" id="JARJCM010000101">
    <property type="protein sequence ID" value="KAJ7029487.1"/>
    <property type="molecule type" value="Genomic_DNA"/>
</dbReference>
<reference evidence="1" key="1">
    <citation type="submission" date="2023-03" db="EMBL/GenBank/DDBJ databases">
        <title>Massive genome expansion in bonnet fungi (Mycena s.s.) driven by repeated elements and novel gene families across ecological guilds.</title>
        <authorList>
            <consortium name="Lawrence Berkeley National Laboratory"/>
            <person name="Harder C.B."/>
            <person name="Miyauchi S."/>
            <person name="Viragh M."/>
            <person name="Kuo A."/>
            <person name="Thoen E."/>
            <person name="Andreopoulos B."/>
            <person name="Lu D."/>
            <person name="Skrede I."/>
            <person name="Drula E."/>
            <person name="Henrissat B."/>
            <person name="Morin E."/>
            <person name="Kohler A."/>
            <person name="Barry K."/>
            <person name="LaButti K."/>
            <person name="Morin E."/>
            <person name="Salamov A."/>
            <person name="Lipzen A."/>
            <person name="Mereny Z."/>
            <person name="Hegedus B."/>
            <person name="Baldrian P."/>
            <person name="Stursova M."/>
            <person name="Weitz H."/>
            <person name="Taylor A."/>
            <person name="Grigoriev I.V."/>
            <person name="Nagy L.G."/>
            <person name="Martin F."/>
            <person name="Kauserud H."/>
        </authorList>
    </citation>
    <scope>NUCLEOTIDE SEQUENCE</scope>
    <source>
        <strain evidence="1">CBHHK200</strain>
    </source>
</reference>
<sequence>MDGFGSSQSIVMLVCAFWHDVVLEREPFGADYNLLPCTFPVDIQHFNNRQLELRVYLEANLTPWGVDSLPPGRLTIHDTAVESALYASNCSRLQVTADEADALPTFMAGLQFANGTNLVSLSVSRLVSRDIFENTYNSLPHPIFNSDLPLLRFIRLVGFVLSWTDLVYFIHAIFIVFHRFTEEDMIPTWMQFTSVFIVSSNTLTRLSLRHFSCGSFDHTAPIVCLPCLVELDFCFCGANTVAFLSTCSLPALTGMTIVTSSSYDLPKMEWFGSILPTLTSFTVSGKHGRLEDVYNLMATLTAVTILNLSDAGSTYVNALNPGRSHGQMLVCPHVSVLSVGDCTVSDARDMVSARLRMGSRLALLNLHDIIDCDEEAEDWIGEHVDEMMMEPAFQFNDAWIWQS</sequence>
<proteinExistence type="predicted"/>
<keyword evidence="2" id="KW-1185">Reference proteome</keyword>
<dbReference type="SUPFAM" id="SSF52047">
    <property type="entry name" value="RNI-like"/>
    <property type="match status" value="1"/>
</dbReference>
<gene>
    <name evidence="1" type="ORF">C8F04DRAFT_1264945</name>
</gene>
<accession>A0AAD6SPL5</accession>
<name>A0AAD6SPL5_9AGAR</name>
<comment type="caution">
    <text evidence="1">The sequence shown here is derived from an EMBL/GenBank/DDBJ whole genome shotgun (WGS) entry which is preliminary data.</text>
</comment>
<dbReference type="Gene3D" id="3.80.10.10">
    <property type="entry name" value="Ribonuclease Inhibitor"/>
    <property type="match status" value="1"/>
</dbReference>
<organism evidence="1 2">
    <name type="scientific">Mycena alexandri</name>
    <dbReference type="NCBI Taxonomy" id="1745969"/>
    <lineage>
        <taxon>Eukaryota</taxon>
        <taxon>Fungi</taxon>
        <taxon>Dikarya</taxon>
        <taxon>Basidiomycota</taxon>
        <taxon>Agaricomycotina</taxon>
        <taxon>Agaricomycetes</taxon>
        <taxon>Agaricomycetidae</taxon>
        <taxon>Agaricales</taxon>
        <taxon>Marasmiineae</taxon>
        <taxon>Mycenaceae</taxon>
        <taxon>Mycena</taxon>
    </lineage>
</organism>
<protein>
    <submittedName>
        <fullName evidence="1">Uncharacterized protein</fullName>
    </submittedName>
</protein>